<evidence type="ECO:0000259" key="10">
    <source>
        <dbReference type="PROSITE" id="PS51030"/>
    </source>
</evidence>
<dbReference type="PROSITE" id="PS00031">
    <property type="entry name" value="NUCLEAR_REC_DBD_1"/>
    <property type="match status" value="1"/>
</dbReference>
<dbReference type="GO" id="GO:0000978">
    <property type="term" value="F:RNA polymerase II cis-regulatory region sequence-specific DNA binding"/>
    <property type="evidence" value="ECO:0007669"/>
    <property type="project" value="TreeGrafter"/>
</dbReference>
<gene>
    <name evidence="11" type="ORF">BV898_19345</name>
</gene>
<dbReference type="SUPFAM" id="SSF57716">
    <property type="entry name" value="Glucocorticoid receptor-like (DNA-binding domain)"/>
    <property type="match status" value="1"/>
</dbReference>
<protein>
    <recommendedName>
        <fullName evidence="10">Nuclear receptor domain-containing protein</fullName>
    </recommendedName>
</protein>
<evidence type="ECO:0000313" key="11">
    <source>
        <dbReference type="EMBL" id="OWA54958.1"/>
    </source>
</evidence>
<dbReference type="InterPro" id="IPR001628">
    <property type="entry name" value="Znf_hrmn_rcpt"/>
</dbReference>
<keyword evidence="4" id="KW-0805">Transcription regulation</keyword>
<dbReference type="PROSITE" id="PS51030">
    <property type="entry name" value="NUCLEAR_REC_DBD_2"/>
    <property type="match status" value="1"/>
</dbReference>
<reference evidence="12" key="1">
    <citation type="submission" date="2017-01" db="EMBL/GenBank/DDBJ databases">
        <title>Comparative genomics of anhydrobiosis in the tardigrade Hypsibius dujardini.</title>
        <authorList>
            <person name="Yoshida Y."/>
            <person name="Koutsovoulos G."/>
            <person name="Laetsch D."/>
            <person name="Stevens L."/>
            <person name="Kumar S."/>
            <person name="Horikawa D."/>
            <person name="Ishino K."/>
            <person name="Komine S."/>
            <person name="Tomita M."/>
            <person name="Blaxter M."/>
            <person name="Arakawa K."/>
        </authorList>
    </citation>
    <scope>NUCLEOTIDE SEQUENCE [LARGE SCALE GENOMIC DNA]</scope>
    <source>
        <strain evidence="12">Z151</strain>
    </source>
</reference>
<feature type="compositionally biased region" description="Low complexity" evidence="9">
    <location>
        <begin position="100"/>
        <end position="115"/>
    </location>
</feature>
<dbReference type="GO" id="GO:0004879">
    <property type="term" value="F:nuclear receptor activity"/>
    <property type="evidence" value="ECO:0007669"/>
    <property type="project" value="TreeGrafter"/>
</dbReference>
<evidence type="ECO:0000256" key="5">
    <source>
        <dbReference type="ARBA" id="ARBA00023125"/>
    </source>
</evidence>
<dbReference type="Proteomes" id="UP000192578">
    <property type="component" value="Unassembled WGS sequence"/>
</dbReference>
<keyword evidence="7" id="KW-0675">Receptor</keyword>
<keyword evidence="2" id="KW-0863">Zinc-finger</keyword>
<dbReference type="OrthoDB" id="5771769at2759"/>
<evidence type="ECO:0000256" key="4">
    <source>
        <dbReference type="ARBA" id="ARBA00023015"/>
    </source>
</evidence>
<accession>A0A9X6NLA4</accession>
<dbReference type="GO" id="GO:0008270">
    <property type="term" value="F:zinc ion binding"/>
    <property type="evidence" value="ECO:0007669"/>
    <property type="project" value="UniProtKB-KW"/>
</dbReference>
<keyword evidence="12" id="KW-1185">Reference proteome</keyword>
<evidence type="ECO:0000256" key="3">
    <source>
        <dbReference type="ARBA" id="ARBA00022833"/>
    </source>
</evidence>
<dbReference type="GO" id="GO:0030154">
    <property type="term" value="P:cell differentiation"/>
    <property type="evidence" value="ECO:0007669"/>
    <property type="project" value="TreeGrafter"/>
</dbReference>
<keyword evidence="5" id="KW-0238">DNA-binding</keyword>
<evidence type="ECO:0000313" key="12">
    <source>
        <dbReference type="Proteomes" id="UP000192578"/>
    </source>
</evidence>
<dbReference type="InterPro" id="IPR035500">
    <property type="entry name" value="NHR-like_dom_sf"/>
</dbReference>
<proteinExistence type="predicted"/>
<dbReference type="PANTHER" id="PTHR24082:SF507">
    <property type="entry name" value="BILE ACID RECEPTOR-RELATED"/>
    <property type="match status" value="1"/>
</dbReference>
<keyword evidence="3" id="KW-0862">Zinc</keyword>
<sequence length="443" mass="50498">MKCEVCSVRRATGAHYSVPACEGCKAFFRRTIENSRVYLCKFEDKCVIRVHACCRACRYRKCLNVGMKVTVQRQREDKPHTNPSGQQCVPAKFARENDQDSTGSTGSDSEGSPSPMGRSEVQSPCDTNHLVPYHNPREMDDLSPVYQFHKTDLLDYAIRTRWSTLQALELTAEVVFGGQVQQSAESTGAAFRAAYTITRPESEAGSENGSVQEAVCKCMVCVKRNQQFISMLPGTVLLNPSIKRNLTADWKWMTFWLMRNVDRVIHSSGLEHIKKTDDPNSHINSFIYDFCKELNDIGLNQTEKCLLLAVAILEPDSSADGTVCVDSECVHLLQTIHGHYMNVLVETLKQRCSDSRHLSTVCQKLVRFFCSLKDVCRLHRRYIAPREYRLGSIWRKLDRTVPLNNCNKVKVRKFEGSHEFISIEPFTRSRLLLVRSLRQQSRK</sequence>
<dbReference type="SMART" id="SM00399">
    <property type="entry name" value="ZnF_C4"/>
    <property type="match status" value="1"/>
</dbReference>
<dbReference type="Gene3D" id="3.30.50.10">
    <property type="entry name" value="Erythroid Transcription Factor GATA-1, subunit A"/>
    <property type="match status" value="1"/>
</dbReference>
<comment type="caution">
    <text evidence="11">The sequence shown here is derived from an EMBL/GenBank/DDBJ whole genome shotgun (WGS) entry which is preliminary data.</text>
</comment>
<dbReference type="Pfam" id="PF00105">
    <property type="entry name" value="zf-C4"/>
    <property type="match status" value="1"/>
</dbReference>
<dbReference type="PANTHER" id="PTHR24082">
    <property type="entry name" value="NUCLEAR HORMONE RECEPTOR"/>
    <property type="match status" value="1"/>
</dbReference>
<dbReference type="GO" id="GO:0000122">
    <property type="term" value="P:negative regulation of transcription by RNA polymerase II"/>
    <property type="evidence" value="ECO:0007669"/>
    <property type="project" value="TreeGrafter"/>
</dbReference>
<evidence type="ECO:0000256" key="9">
    <source>
        <dbReference type="SAM" id="MobiDB-lite"/>
    </source>
</evidence>
<dbReference type="Gene3D" id="1.10.565.10">
    <property type="entry name" value="Retinoid X Receptor"/>
    <property type="match status" value="1"/>
</dbReference>
<dbReference type="EMBL" id="MTYJ01000493">
    <property type="protein sequence ID" value="OWA54958.1"/>
    <property type="molecule type" value="Genomic_DNA"/>
</dbReference>
<evidence type="ECO:0000256" key="8">
    <source>
        <dbReference type="ARBA" id="ARBA00023242"/>
    </source>
</evidence>
<keyword evidence="8" id="KW-0539">Nucleus</keyword>
<dbReference type="PRINTS" id="PR00047">
    <property type="entry name" value="STROIDFINGER"/>
</dbReference>
<feature type="region of interest" description="Disordered" evidence="9">
    <location>
        <begin position="72"/>
        <end position="134"/>
    </location>
</feature>
<dbReference type="InterPro" id="IPR013088">
    <property type="entry name" value="Znf_NHR/GATA"/>
</dbReference>
<evidence type="ECO:0000256" key="2">
    <source>
        <dbReference type="ARBA" id="ARBA00022771"/>
    </source>
</evidence>
<evidence type="ECO:0000256" key="1">
    <source>
        <dbReference type="ARBA" id="ARBA00022723"/>
    </source>
</evidence>
<dbReference type="GO" id="GO:0045944">
    <property type="term" value="P:positive regulation of transcription by RNA polymerase II"/>
    <property type="evidence" value="ECO:0007669"/>
    <property type="project" value="TreeGrafter"/>
</dbReference>
<evidence type="ECO:0000256" key="7">
    <source>
        <dbReference type="ARBA" id="ARBA00023170"/>
    </source>
</evidence>
<keyword evidence="1" id="KW-0479">Metal-binding</keyword>
<dbReference type="InterPro" id="IPR050234">
    <property type="entry name" value="Nuclear_hormone_rcpt_NR1"/>
</dbReference>
<keyword evidence="6" id="KW-0804">Transcription</keyword>
<feature type="domain" description="Nuclear receptor" evidence="10">
    <location>
        <begin position="1"/>
        <end position="74"/>
    </location>
</feature>
<name>A0A9X6NLA4_HYPEX</name>
<dbReference type="AlphaFoldDB" id="A0A9X6NLA4"/>
<dbReference type="SUPFAM" id="SSF48508">
    <property type="entry name" value="Nuclear receptor ligand-binding domain"/>
    <property type="match status" value="1"/>
</dbReference>
<evidence type="ECO:0000256" key="6">
    <source>
        <dbReference type="ARBA" id="ARBA00023163"/>
    </source>
</evidence>
<organism evidence="11 12">
    <name type="scientific">Hypsibius exemplaris</name>
    <name type="common">Freshwater tardigrade</name>
    <dbReference type="NCBI Taxonomy" id="2072580"/>
    <lineage>
        <taxon>Eukaryota</taxon>
        <taxon>Metazoa</taxon>
        <taxon>Ecdysozoa</taxon>
        <taxon>Tardigrada</taxon>
        <taxon>Eutardigrada</taxon>
        <taxon>Parachela</taxon>
        <taxon>Hypsibioidea</taxon>
        <taxon>Hypsibiidae</taxon>
        <taxon>Hypsibius</taxon>
    </lineage>
</organism>